<evidence type="ECO:0000256" key="3">
    <source>
        <dbReference type="RuleBase" id="RU004019"/>
    </source>
</evidence>
<dbReference type="SMART" id="SM00413">
    <property type="entry name" value="ETS"/>
    <property type="match status" value="1"/>
</dbReference>
<dbReference type="GO" id="GO:0000981">
    <property type="term" value="F:DNA-binding transcription factor activity, RNA polymerase II-specific"/>
    <property type="evidence" value="ECO:0007669"/>
    <property type="project" value="TreeGrafter"/>
</dbReference>
<evidence type="ECO:0000256" key="1">
    <source>
        <dbReference type="ARBA" id="ARBA00005562"/>
    </source>
</evidence>
<dbReference type="FunFam" id="1.10.10.10:FF:000996">
    <property type="entry name" value="Predicted protein"/>
    <property type="match status" value="1"/>
</dbReference>
<dbReference type="PROSITE" id="PS51433">
    <property type="entry name" value="PNT"/>
    <property type="match status" value="1"/>
</dbReference>
<dbReference type="SUPFAM" id="SSF47769">
    <property type="entry name" value="SAM/Pointed domain"/>
    <property type="match status" value="1"/>
</dbReference>
<dbReference type="Gene3D" id="1.10.150.50">
    <property type="entry name" value="Transcription Factor, Ets-1"/>
    <property type="match status" value="1"/>
</dbReference>
<dbReference type="PANTHER" id="PTHR11849">
    <property type="entry name" value="ETS"/>
    <property type="match status" value="1"/>
</dbReference>
<organism evidence="7 8">
    <name type="scientific">Patella caerulea</name>
    <name type="common">Rayed Mediterranean limpet</name>
    <dbReference type="NCBI Taxonomy" id="87958"/>
    <lineage>
        <taxon>Eukaryota</taxon>
        <taxon>Metazoa</taxon>
        <taxon>Spiralia</taxon>
        <taxon>Lophotrochozoa</taxon>
        <taxon>Mollusca</taxon>
        <taxon>Gastropoda</taxon>
        <taxon>Patellogastropoda</taxon>
        <taxon>Patelloidea</taxon>
        <taxon>Patellidae</taxon>
        <taxon>Patella</taxon>
    </lineage>
</organism>
<dbReference type="GO" id="GO:0043565">
    <property type="term" value="F:sequence-specific DNA binding"/>
    <property type="evidence" value="ECO:0007669"/>
    <property type="project" value="InterPro"/>
</dbReference>
<dbReference type="EMBL" id="JAZGQO010000002">
    <property type="protein sequence ID" value="KAK6191394.1"/>
    <property type="molecule type" value="Genomic_DNA"/>
</dbReference>
<name>A0AAN8KFE2_PATCE</name>
<dbReference type="Pfam" id="PF00178">
    <property type="entry name" value="Ets"/>
    <property type="match status" value="1"/>
</dbReference>
<feature type="region of interest" description="Disordered" evidence="4">
    <location>
        <begin position="260"/>
        <end position="289"/>
    </location>
</feature>
<dbReference type="GO" id="GO:0005634">
    <property type="term" value="C:nucleus"/>
    <property type="evidence" value="ECO:0007669"/>
    <property type="project" value="UniProtKB-SubCell"/>
</dbReference>
<dbReference type="PROSITE" id="PS50061">
    <property type="entry name" value="ETS_DOMAIN_3"/>
    <property type="match status" value="1"/>
</dbReference>
<dbReference type="InterPro" id="IPR046328">
    <property type="entry name" value="ETS_fam"/>
</dbReference>
<sequence>MKGEFEIIERYLSLCDTMTENDPDTTTWDIDQTVPQYISPNHMMTSGMDFNTLMKSDESLNLFPSSNEEMKSSPTYITDASDQNINKEDGSKHFLDLDQVLYDNSVSNHDLKPATGDLTPNQPRLEHDLWEEECLLQNMDIETMLISQVKTDICNEARSLAISPDPTQWSVRNVLRWIDWHCVKHNLNPKPNTLYFEMNGVSFCMLSELDFRWKYPEGGSVLFSQLEIWRNACKLVVPNIPKPAQLEEYNGIDYHNSPCGSPAPSVESHDSNLSSSPMNSSDESYPCKGRPKTTCVRPGIHEHKQTIHLWQFLKELLKQSDKFSGCIKWLDRSKGIFKIEDSARVAREWGKRKNRPAMNYDKLSRSIRQYYRKGIIKKTEHAKRLVYQFCTPYL</sequence>
<dbReference type="PRINTS" id="PR00454">
    <property type="entry name" value="ETSDOMAIN"/>
</dbReference>
<evidence type="ECO:0000259" key="6">
    <source>
        <dbReference type="PROSITE" id="PS51433"/>
    </source>
</evidence>
<dbReference type="InterPro" id="IPR000418">
    <property type="entry name" value="Ets_dom"/>
</dbReference>
<dbReference type="Proteomes" id="UP001347796">
    <property type="component" value="Unassembled WGS sequence"/>
</dbReference>
<evidence type="ECO:0000256" key="4">
    <source>
        <dbReference type="SAM" id="MobiDB-lite"/>
    </source>
</evidence>
<reference evidence="7 8" key="1">
    <citation type="submission" date="2024-01" db="EMBL/GenBank/DDBJ databases">
        <title>The genome of the rayed Mediterranean limpet Patella caerulea (Linnaeus, 1758).</title>
        <authorList>
            <person name="Anh-Thu Weber A."/>
            <person name="Halstead-Nussloch G."/>
        </authorList>
    </citation>
    <scope>NUCLEOTIDE SEQUENCE [LARGE SCALE GENOMIC DNA]</scope>
    <source>
        <strain evidence="7">AATW-2023a</strain>
        <tissue evidence="7">Whole specimen</tissue>
    </source>
</reference>
<protein>
    <submittedName>
        <fullName evidence="7">Uncharacterized protein</fullName>
    </submittedName>
</protein>
<dbReference type="GO" id="GO:0030154">
    <property type="term" value="P:cell differentiation"/>
    <property type="evidence" value="ECO:0007669"/>
    <property type="project" value="TreeGrafter"/>
</dbReference>
<keyword evidence="8" id="KW-1185">Reference proteome</keyword>
<evidence type="ECO:0000313" key="8">
    <source>
        <dbReference type="Proteomes" id="UP001347796"/>
    </source>
</evidence>
<comment type="caution">
    <text evidence="7">The sequence shown here is derived from an EMBL/GenBank/DDBJ whole genome shotgun (WGS) entry which is preliminary data.</text>
</comment>
<accession>A0AAN8KFE2</accession>
<dbReference type="Gene3D" id="1.10.10.10">
    <property type="entry name" value="Winged helix-like DNA-binding domain superfamily/Winged helix DNA-binding domain"/>
    <property type="match status" value="1"/>
</dbReference>
<feature type="domain" description="ETS" evidence="5">
    <location>
        <begin position="307"/>
        <end position="390"/>
    </location>
</feature>
<keyword evidence="2 3" id="KW-0238">DNA-binding</keyword>
<dbReference type="SMART" id="SM00251">
    <property type="entry name" value="SAM_PNT"/>
    <property type="match status" value="1"/>
</dbReference>
<feature type="compositionally biased region" description="Low complexity" evidence="4">
    <location>
        <begin position="271"/>
        <end position="284"/>
    </location>
</feature>
<evidence type="ECO:0000256" key="2">
    <source>
        <dbReference type="ARBA" id="ARBA00023125"/>
    </source>
</evidence>
<dbReference type="InterPro" id="IPR003118">
    <property type="entry name" value="Pointed_dom"/>
</dbReference>
<evidence type="ECO:0000313" key="7">
    <source>
        <dbReference type="EMBL" id="KAK6191394.1"/>
    </source>
</evidence>
<feature type="domain" description="PNT" evidence="6">
    <location>
        <begin position="148"/>
        <end position="233"/>
    </location>
</feature>
<dbReference type="InterPro" id="IPR036390">
    <property type="entry name" value="WH_DNA-bd_sf"/>
</dbReference>
<dbReference type="InterPro" id="IPR013761">
    <property type="entry name" value="SAM/pointed_sf"/>
</dbReference>
<dbReference type="AlphaFoldDB" id="A0AAN8KFE2"/>
<dbReference type="InterPro" id="IPR036388">
    <property type="entry name" value="WH-like_DNA-bd_sf"/>
</dbReference>
<dbReference type="SUPFAM" id="SSF46785">
    <property type="entry name" value="Winged helix' DNA-binding domain"/>
    <property type="match status" value="1"/>
</dbReference>
<dbReference type="PROSITE" id="PS00345">
    <property type="entry name" value="ETS_DOMAIN_1"/>
    <property type="match status" value="1"/>
</dbReference>
<keyword evidence="3" id="KW-0539">Nucleus</keyword>
<gene>
    <name evidence="7" type="ORF">SNE40_003095</name>
</gene>
<dbReference type="Pfam" id="PF02198">
    <property type="entry name" value="SAM_PNT"/>
    <property type="match status" value="1"/>
</dbReference>
<proteinExistence type="inferred from homology"/>
<comment type="subcellular location">
    <subcellularLocation>
        <location evidence="3">Nucleus</location>
    </subcellularLocation>
</comment>
<evidence type="ECO:0000259" key="5">
    <source>
        <dbReference type="PROSITE" id="PS50061"/>
    </source>
</evidence>
<dbReference type="PROSITE" id="PS00346">
    <property type="entry name" value="ETS_DOMAIN_2"/>
    <property type="match status" value="1"/>
</dbReference>
<comment type="similarity">
    <text evidence="1 3">Belongs to the ETS family.</text>
</comment>
<dbReference type="PANTHER" id="PTHR11849:SF182">
    <property type="entry name" value="SAM POINTED DOMAIN-CONTAINING ETS TRANSCRIPTION FACTOR"/>
    <property type="match status" value="1"/>
</dbReference>